<sequence>MDWKKAVRIGASTVLTLLILLSVLGMALLGAGVHNADKTGTFSLFGHSYHLNKSADMEPDIQKNDLISIRHAEFSDVQPGDYIAFFYRDSQEQEVMVRRVQAIDGAVCQVADTSGNTLELTAENSSFLGLAEGRSPSLGKAAVFLQTEDGKMIFMGWTAGIALFLLGFTLLFHVVWKLLGTPRGPSDGITGEPLRFDEPVRLPKRSR</sequence>
<dbReference type="CDD" id="cd06462">
    <property type="entry name" value="Peptidase_S24_S26"/>
    <property type="match status" value="1"/>
</dbReference>
<comment type="caution">
    <text evidence="2">The sequence shown here is derived from an EMBL/GenBank/DDBJ whole genome shotgun (WGS) entry which is preliminary data.</text>
</comment>
<keyword evidence="1" id="KW-0812">Transmembrane</keyword>
<reference evidence="2" key="2">
    <citation type="journal article" date="2021" name="PeerJ">
        <title>Extensive microbial diversity within the chicken gut microbiome revealed by metagenomics and culture.</title>
        <authorList>
            <person name="Gilroy R."/>
            <person name="Ravi A."/>
            <person name="Getino M."/>
            <person name="Pursley I."/>
            <person name="Horton D.L."/>
            <person name="Alikhan N.F."/>
            <person name="Baker D."/>
            <person name="Gharbi K."/>
            <person name="Hall N."/>
            <person name="Watson M."/>
            <person name="Adriaenssens E.M."/>
            <person name="Foster-Nyarko E."/>
            <person name="Jarju S."/>
            <person name="Secka A."/>
            <person name="Antonio M."/>
            <person name="Oren A."/>
            <person name="Chaudhuri R.R."/>
            <person name="La Ragione R."/>
            <person name="Hildebrand F."/>
            <person name="Pallen M.J."/>
        </authorList>
    </citation>
    <scope>NUCLEOTIDE SEQUENCE</scope>
    <source>
        <strain evidence="2">CHK199-13235</strain>
    </source>
</reference>
<protein>
    <submittedName>
        <fullName evidence="2">S24/S26 family peptidase</fullName>
    </submittedName>
</protein>
<gene>
    <name evidence="2" type="ORF">IAB51_07965</name>
</gene>
<organism evidence="2 3">
    <name type="scientific">Candidatus Merdivicinus excrementipullorum</name>
    <dbReference type="NCBI Taxonomy" id="2840867"/>
    <lineage>
        <taxon>Bacteria</taxon>
        <taxon>Bacillati</taxon>
        <taxon>Bacillota</taxon>
        <taxon>Clostridia</taxon>
        <taxon>Eubacteriales</taxon>
        <taxon>Oscillospiraceae</taxon>
        <taxon>Oscillospiraceae incertae sedis</taxon>
        <taxon>Candidatus Merdivicinus</taxon>
    </lineage>
</organism>
<keyword evidence="1" id="KW-0472">Membrane</keyword>
<dbReference type="AlphaFoldDB" id="A0A9D1JZX7"/>
<accession>A0A9D1JZX7</accession>
<dbReference type="Proteomes" id="UP000824002">
    <property type="component" value="Unassembled WGS sequence"/>
</dbReference>
<keyword evidence="1" id="KW-1133">Transmembrane helix</keyword>
<evidence type="ECO:0000313" key="2">
    <source>
        <dbReference type="EMBL" id="HIS76730.1"/>
    </source>
</evidence>
<evidence type="ECO:0000313" key="3">
    <source>
        <dbReference type="Proteomes" id="UP000824002"/>
    </source>
</evidence>
<evidence type="ECO:0000256" key="1">
    <source>
        <dbReference type="SAM" id="Phobius"/>
    </source>
</evidence>
<reference evidence="2" key="1">
    <citation type="submission" date="2020-10" db="EMBL/GenBank/DDBJ databases">
        <authorList>
            <person name="Gilroy R."/>
        </authorList>
    </citation>
    <scope>NUCLEOTIDE SEQUENCE</scope>
    <source>
        <strain evidence="2">CHK199-13235</strain>
    </source>
</reference>
<proteinExistence type="predicted"/>
<feature type="transmembrane region" description="Helical" evidence="1">
    <location>
        <begin position="154"/>
        <end position="176"/>
    </location>
</feature>
<dbReference type="EMBL" id="DVJP01000051">
    <property type="protein sequence ID" value="HIS76730.1"/>
    <property type="molecule type" value="Genomic_DNA"/>
</dbReference>
<name>A0A9D1JZX7_9FIRM</name>